<proteinExistence type="predicted"/>
<dbReference type="Gene3D" id="3.80.10.10">
    <property type="entry name" value="Ribonuclease Inhibitor"/>
    <property type="match status" value="3"/>
</dbReference>
<reference evidence="4" key="1">
    <citation type="submission" date="2006-10" db="EMBL/GenBank/DDBJ databases">
        <authorList>
            <person name="Amadeo P."/>
            <person name="Zhao Q."/>
            <person name="Wortman J."/>
            <person name="Fraser-Liggett C."/>
            <person name="Carlton J."/>
        </authorList>
    </citation>
    <scope>NUCLEOTIDE SEQUENCE</scope>
    <source>
        <strain evidence="4">G3</strain>
    </source>
</reference>
<evidence type="ECO:0000256" key="3">
    <source>
        <dbReference type="SAM" id="MobiDB-lite"/>
    </source>
</evidence>
<feature type="region of interest" description="Disordered" evidence="3">
    <location>
        <begin position="418"/>
        <end position="515"/>
    </location>
</feature>
<dbReference type="PANTHER" id="PTHR46652:SF3">
    <property type="entry name" value="LEUCINE-RICH REPEAT-CONTAINING PROTEIN 9"/>
    <property type="match status" value="1"/>
</dbReference>
<dbReference type="Pfam" id="PF13855">
    <property type="entry name" value="LRR_8"/>
    <property type="match status" value="1"/>
</dbReference>
<dbReference type="GO" id="GO:0015630">
    <property type="term" value="C:microtubule cytoskeleton"/>
    <property type="evidence" value="ECO:0000318"/>
    <property type="project" value="GO_Central"/>
</dbReference>
<dbReference type="KEGG" id="tva:4763526"/>
<keyword evidence="1" id="KW-0433">Leucine-rich repeat</keyword>
<dbReference type="Pfam" id="PF12799">
    <property type="entry name" value="LRR_4"/>
    <property type="match status" value="2"/>
</dbReference>
<dbReference type="SMR" id="A2ENW7"/>
<sequence length="673" mass="76140">MRKAKPSVSLLSESDAVSSFQSRGIKTLKGAKIPAAPALDLSNNQLASLQGLPSPQIIKLLQLSHNNISTIEEDPFKYCTSLTYLDLSYNNISKMERLFYIANLHSLNLSENQIEVIENLEGCVSLKQLNLSNNKIRFIYIRSPIPRLVSLDISGNQFRSLHGMGVFSGLSTLIMDRGILTNLNGIRSLLNLRSLSAVHNKITDFPPFYMALLTYVDLSYNNLISLTPLTGFQSLVTLDISFNPFDDKSLIIDAFFPQLKEFRANSTKISKLSPLATVAPNLVAVSLTYCKLNSMDDILNFVANVKTLKYLDIRGNPVNSNLYQDIPPILQDDMELPEYESEEIYNKQFGANSARKEYRDRIISSATGEIAWLDGVRCPGKNDDAVPPSRMNFMDENDIQEPQSELPVPVRPVLESAQYSTDSEPDRNDNSISESNYDNPIDDFEQLDKVPNINDEEIIESPPRKIKKVKRKIPSEKSPKHQQFEAEFPVYDQEANGYGTSPSMLDSCEDSGPYEVDHQKAGIEQTAPGLFGFVADEKSDSSEFEEDRKYVAATDAESEFAYEKYVPKKRINHKEAPNYQDRLMENTEYKKGGMQFWVPVRNSENSGIRKSTSPKNSPPKPNGQRYPPFRNLPYQKPLPQGTYPFNLKEERRLPWDKTETPSYAKKVNKKRSK</sequence>
<name>A2ENW7_TRIV3</name>
<evidence type="ECO:0000256" key="1">
    <source>
        <dbReference type="ARBA" id="ARBA00022614"/>
    </source>
</evidence>
<reference evidence="4" key="2">
    <citation type="journal article" date="2007" name="Science">
        <title>Draft genome sequence of the sexually transmitted pathogen Trichomonas vaginalis.</title>
        <authorList>
            <person name="Carlton J.M."/>
            <person name="Hirt R.P."/>
            <person name="Silva J.C."/>
            <person name="Delcher A.L."/>
            <person name="Schatz M."/>
            <person name="Zhao Q."/>
            <person name="Wortman J.R."/>
            <person name="Bidwell S.L."/>
            <person name="Alsmark U.C.M."/>
            <person name="Besteiro S."/>
            <person name="Sicheritz-Ponten T."/>
            <person name="Noel C.J."/>
            <person name="Dacks J.B."/>
            <person name="Foster P.G."/>
            <person name="Simillion C."/>
            <person name="Van de Peer Y."/>
            <person name="Miranda-Saavedra D."/>
            <person name="Barton G.J."/>
            <person name="Westrop G.D."/>
            <person name="Mueller S."/>
            <person name="Dessi D."/>
            <person name="Fiori P.L."/>
            <person name="Ren Q."/>
            <person name="Paulsen I."/>
            <person name="Zhang H."/>
            <person name="Bastida-Corcuera F.D."/>
            <person name="Simoes-Barbosa A."/>
            <person name="Brown M.T."/>
            <person name="Hayes R.D."/>
            <person name="Mukherjee M."/>
            <person name="Okumura C.Y."/>
            <person name="Schneider R."/>
            <person name="Smith A.J."/>
            <person name="Vanacova S."/>
            <person name="Villalvazo M."/>
            <person name="Haas B.J."/>
            <person name="Pertea M."/>
            <person name="Feldblyum T.V."/>
            <person name="Utterback T.R."/>
            <person name="Shu C.L."/>
            <person name="Osoegawa K."/>
            <person name="de Jong P.J."/>
            <person name="Hrdy I."/>
            <person name="Horvathova L."/>
            <person name="Zubacova Z."/>
            <person name="Dolezal P."/>
            <person name="Malik S.B."/>
            <person name="Logsdon J.M. Jr."/>
            <person name="Henze K."/>
            <person name="Gupta A."/>
            <person name="Wang C.C."/>
            <person name="Dunne R.L."/>
            <person name="Upcroft J.A."/>
            <person name="Upcroft P."/>
            <person name="White O."/>
            <person name="Salzberg S.L."/>
            <person name="Tang P."/>
            <person name="Chiu C.-H."/>
            <person name="Lee Y.-S."/>
            <person name="Embley T.M."/>
            <person name="Coombs G.H."/>
            <person name="Mottram J.C."/>
            <person name="Tachezy J."/>
            <person name="Fraser-Liggett C.M."/>
            <person name="Johnson P.J."/>
        </authorList>
    </citation>
    <scope>NUCLEOTIDE SEQUENCE [LARGE SCALE GENOMIC DNA]</scope>
    <source>
        <strain evidence="4">G3</strain>
    </source>
</reference>
<dbReference type="InParanoid" id="A2ENW7"/>
<dbReference type="EMBL" id="DS113443">
    <property type="protein sequence ID" value="EAY05657.1"/>
    <property type="molecule type" value="Genomic_DNA"/>
</dbReference>
<dbReference type="VEuPathDB" id="TrichDB:TVAG_216330"/>
<evidence type="ECO:0000256" key="2">
    <source>
        <dbReference type="ARBA" id="ARBA00022737"/>
    </source>
</evidence>
<dbReference type="AlphaFoldDB" id="A2ENW7"/>
<dbReference type="InterPro" id="IPR050836">
    <property type="entry name" value="SDS22/Internalin_LRR"/>
</dbReference>
<dbReference type="InterPro" id="IPR001611">
    <property type="entry name" value="Leu-rich_rpt"/>
</dbReference>
<gene>
    <name evidence="4" type="ORF">TVAG_216330</name>
</gene>
<dbReference type="SUPFAM" id="SSF52058">
    <property type="entry name" value="L domain-like"/>
    <property type="match status" value="1"/>
</dbReference>
<dbReference type="InterPro" id="IPR025875">
    <property type="entry name" value="Leu-rich_rpt_4"/>
</dbReference>
<dbReference type="PANTHER" id="PTHR46652">
    <property type="entry name" value="LEUCINE-RICH REPEAT AND IQ DOMAIN-CONTAINING PROTEIN 1-RELATED"/>
    <property type="match status" value="1"/>
</dbReference>
<feature type="compositionally biased region" description="Basic and acidic residues" evidence="3">
    <location>
        <begin position="473"/>
        <end position="484"/>
    </location>
</feature>
<dbReference type="OrthoDB" id="7451790at2759"/>
<feature type="compositionally biased region" description="Polar residues" evidence="3">
    <location>
        <begin position="602"/>
        <end position="611"/>
    </location>
</feature>
<dbReference type="PROSITE" id="PS51450">
    <property type="entry name" value="LRR"/>
    <property type="match status" value="2"/>
</dbReference>
<keyword evidence="2" id="KW-0677">Repeat</keyword>
<evidence type="ECO:0000313" key="4">
    <source>
        <dbReference type="EMBL" id="EAY05657.1"/>
    </source>
</evidence>
<keyword evidence="5" id="KW-1185">Reference proteome</keyword>
<evidence type="ECO:0000313" key="5">
    <source>
        <dbReference type="Proteomes" id="UP000001542"/>
    </source>
</evidence>
<dbReference type="InterPro" id="IPR032675">
    <property type="entry name" value="LRR_dom_sf"/>
</dbReference>
<protein>
    <submittedName>
        <fullName evidence="4">Leucine Rich Repeat family protein</fullName>
    </submittedName>
</protein>
<feature type="compositionally biased region" description="Basic and acidic residues" evidence="3">
    <location>
        <begin position="647"/>
        <end position="659"/>
    </location>
</feature>
<dbReference type="RefSeq" id="XP_001317880.1">
    <property type="nucleotide sequence ID" value="XM_001317845.1"/>
</dbReference>
<dbReference type="VEuPathDB" id="TrichDB:TVAGG3_0249500"/>
<dbReference type="Proteomes" id="UP000001542">
    <property type="component" value="Unassembled WGS sequence"/>
</dbReference>
<feature type="region of interest" description="Disordered" evidence="3">
    <location>
        <begin position="600"/>
        <end position="673"/>
    </location>
</feature>
<dbReference type="eggNOG" id="KOG0531">
    <property type="taxonomic scope" value="Eukaryota"/>
</dbReference>
<dbReference type="STRING" id="5722.A2ENW7"/>
<accession>A2ENW7</accession>
<organism evidence="4 5">
    <name type="scientific">Trichomonas vaginalis (strain ATCC PRA-98 / G3)</name>
    <dbReference type="NCBI Taxonomy" id="412133"/>
    <lineage>
        <taxon>Eukaryota</taxon>
        <taxon>Metamonada</taxon>
        <taxon>Parabasalia</taxon>
        <taxon>Trichomonadida</taxon>
        <taxon>Trichomonadidae</taxon>
        <taxon>Trichomonas</taxon>
    </lineage>
</organism>